<dbReference type="PROSITE" id="PS51257">
    <property type="entry name" value="PROKAR_LIPOPROTEIN"/>
    <property type="match status" value="1"/>
</dbReference>
<dbReference type="EMBL" id="CP001804">
    <property type="protein sequence ID" value="ACY16939.1"/>
    <property type="molecule type" value="Genomic_DNA"/>
</dbReference>
<keyword evidence="3" id="KW-0732">Signal</keyword>
<keyword evidence="1" id="KW-0175">Coiled coil</keyword>
<evidence type="ECO:0000313" key="4">
    <source>
        <dbReference type="EMBL" id="ACY16939.1"/>
    </source>
</evidence>
<feature type="chain" id="PRO_5003011410" description="Lipoprotein" evidence="3">
    <location>
        <begin position="21"/>
        <end position="232"/>
    </location>
</feature>
<feature type="coiled-coil region" evidence="1">
    <location>
        <begin position="65"/>
        <end position="132"/>
    </location>
</feature>
<organism evidence="4 5">
    <name type="scientific">Haliangium ochraceum (strain DSM 14365 / JCM 11303 / SMP-2)</name>
    <dbReference type="NCBI Taxonomy" id="502025"/>
    <lineage>
        <taxon>Bacteria</taxon>
        <taxon>Pseudomonadati</taxon>
        <taxon>Myxococcota</taxon>
        <taxon>Polyangia</taxon>
        <taxon>Haliangiales</taxon>
        <taxon>Kofleriaceae</taxon>
        <taxon>Haliangium</taxon>
    </lineage>
</organism>
<dbReference type="KEGG" id="hoh:Hoch_4445"/>
<dbReference type="RefSeq" id="WP_012829537.1">
    <property type="nucleotide sequence ID" value="NC_013440.1"/>
</dbReference>
<accession>D0LNN4</accession>
<feature type="region of interest" description="Disordered" evidence="2">
    <location>
        <begin position="192"/>
        <end position="232"/>
    </location>
</feature>
<feature type="signal peptide" evidence="3">
    <location>
        <begin position="1"/>
        <end position="20"/>
    </location>
</feature>
<dbReference type="Proteomes" id="UP000001880">
    <property type="component" value="Chromosome"/>
</dbReference>
<dbReference type="AlphaFoldDB" id="D0LNN4"/>
<protein>
    <recommendedName>
        <fullName evidence="6">Lipoprotein</fullName>
    </recommendedName>
</protein>
<reference evidence="4 5" key="1">
    <citation type="journal article" date="2010" name="Stand. Genomic Sci.">
        <title>Complete genome sequence of Haliangium ochraceum type strain (SMP-2).</title>
        <authorList>
            <consortium name="US DOE Joint Genome Institute (JGI-PGF)"/>
            <person name="Ivanova N."/>
            <person name="Daum C."/>
            <person name="Lang E."/>
            <person name="Abt B."/>
            <person name="Kopitz M."/>
            <person name="Saunders E."/>
            <person name="Lapidus A."/>
            <person name="Lucas S."/>
            <person name="Glavina Del Rio T."/>
            <person name="Nolan M."/>
            <person name="Tice H."/>
            <person name="Copeland A."/>
            <person name="Cheng J.F."/>
            <person name="Chen F."/>
            <person name="Bruce D."/>
            <person name="Goodwin L."/>
            <person name="Pitluck S."/>
            <person name="Mavromatis K."/>
            <person name="Pati A."/>
            <person name="Mikhailova N."/>
            <person name="Chen A."/>
            <person name="Palaniappan K."/>
            <person name="Land M."/>
            <person name="Hauser L."/>
            <person name="Chang Y.J."/>
            <person name="Jeffries C.D."/>
            <person name="Detter J.C."/>
            <person name="Brettin T."/>
            <person name="Rohde M."/>
            <person name="Goker M."/>
            <person name="Bristow J."/>
            <person name="Markowitz V."/>
            <person name="Eisen J.A."/>
            <person name="Hugenholtz P."/>
            <person name="Kyrpides N.C."/>
            <person name="Klenk H.P."/>
        </authorList>
    </citation>
    <scope>NUCLEOTIDE SEQUENCE [LARGE SCALE GENOMIC DNA]</scope>
    <source>
        <strain evidence="5">DSM 14365 / CIP 107738 / JCM 11303 / AJ 13395 / SMP-2</strain>
    </source>
</reference>
<gene>
    <name evidence="4" type="ordered locus">Hoch_4445</name>
</gene>
<keyword evidence="5" id="KW-1185">Reference proteome</keyword>
<evidence type="ECO:0000313" key="5">
    <source>
        <dbReference type="Proteomes" id="UP000001880"/>
    </source>
</evidence>
<proteinExistence type="predicted"/>
<evidence type="ECO:0008006" key="6">
    <source>
        <dbReference type="Google" id="ProtNLM"/>
    </source>
</evidence>
<evidence type="ECO:0000256" key="2">
    <source>
        <dbReference type="SAM" id="MobiDB-lite"/>
    </source>
</evidence>
<name>D0LNN4_HALO1</name>
<feature type="compositionally biased region" description="Basic and acidic residues" evidence="2">
    <location>
        <begin position="203"/>
        <end position="232"/>
    </location>
</feature>
<evidence type="ECO:0000256" key="3">
    <source>
        <dbReference type="SAM" id="SignalP"/>
    </source>
</evidence>
<dbReference type="HOGENOM" id="CLU_1193485_0_0_7"/>
<evidence type="ECO:0000256" key="1">
    <source>
        <dbReference type="SAM" id="Coils"/>
    </source>
</evidence>
<sequence length="232" mass="26008">MLHRIAISSFLLTLSALLIACGGGETRPGPLKHTIDDMHIARISMDQKQGALEAQQGVAAARMEKSAAEAEYAESATELDVAKNDLAQAKLDEESAKKRAKAADESADMNRVDAASKELRAAQLRRQAAEKKVAYYQGLRKYLKKALLHHEDEVYAEEAKYELTKARLAKDNNIRPKGFEYANFERQAAERSKYAQRSQAQLRTDKSKVDTLRRDWQASAREAERAQQTSEK</sequence>